<comment type="caution">
    <text evidence="6">The sequence shown here is derived from an EMBL/GenBank/DDBJ whole genome shotgun (WGS) entry which is preliminary data.</text>
</comment>
<dbReference type="CDD" id="cd07045">
    <property type="entry name" value="BMC_CcmK_like"/>
    <property type="match status" value="1"/>
</dbReference>
<evidence type="ECO:0000256" key="2">
    <source>
        <dbReference type="ARBA" id="ARBA00024446"/>
    </source>
</evidence>
<dbReference type="EMBL" id="JWHR01000079">
    <property type="protein sequence ID" value="KHS57322.1"/>
    <property type="molecule type" value="Genomic_DNA"/>
</dbReference>
<evidence type="ECO:0000256" key="3">
    <source>
        <dbReference type="PROSITE-ProRule" id="PRU01278"/>
    </source>
</evidence>
<dbReference type="SUPFAM" id="SSF143414">
    <property type="entry name" value="CcmK-like"/>
    <property type="match status" value="1"/>
</dbReference>
<sequence>MSQLSIGIIEVIGLSSAIELADVCVKSANVNLIGYELSQGNGMVVIKIEGDVGAVTAAVQASSNVGKVYSKKIIPRPGEGIECLIKNNNTVGYDDKDKNTDDDTNVLIIDDDIKEIETINEEIEEVEDDETNKEIKEIEINENTKEEEINNIEENNPNEDNSKEKYTCNLCKDPKCPREKGDLRVNCIHHEDK</sequence>
<reference evidence="6 7" key="1">
    <citation type="submission" date="2014-12" db="EMBL/GenBank/DDBJ databases">
        <title>Draft genome sequence of Terrisporobacter sp. 08-306576, isolated from the blood culture of a bacteremia patient.</title>
        <authorList>
            <person name="Lund L.C."/>
            <person name="Sydenham T.V."/>
            <person name="Hogh S.V."/>
            <person name="Skov M.N."/>
            <person name="Kemp M."/>
            <person name="Justesen U.S."/>
        </authorList>
    </citation>
    <scope>NUCLEOTIDE SEQUENCE [LARGE SCALE GENOMIC DNA]</scope>
    <source>
        <strain evidence="6 7">08-306576</strain>
    </source>
</reference>
<dbReference type="OrthoDB" id="9812608at2"/>
<organism evidence="6 7">
    <name type="scientific">Terrisporobacter othiniensis</name>
    <dbReference type="NCBI Taxonomy" id="1577792"/>
    <lineage>
        <taxon>Bacteria</taxon>
        <taxon>Bacillati</taxon>
        <taxon>Bacillota</taxon>
        <taxon>Clostridia</taxon>
        <taxon>Peptostreptococcales</taxon>
        <taxon>Peptostreptococcaceae</taxon>
        <taxon>Terrisporobacter</taxon>
    </lineage>
</organism>
<keyword evidence="7" id="KW-1185">Reference proteome</keyword>
<keyword evidence="4" id="KW-0175">Coiled coil</keyword>
<evidence type="ECO:0000313" key="6">
    <source>
        <dbReference type="EMBL" id="KHS57322.1"/>
    </source>
</evidence>
<name>A0A0B3W4I9_9FIRM</name>
<dbReference type="InterPro" id="IPR044872">
    <property type="entry name" value="CcmK/CsoS1_BMC"/>
</dbReference>
<dbReference type="SMART" id="SM00877">
    <property type="entry name" value="BMC"/>
    <property type="match status" value="1"/>
</dbReference>
<dbReference type="PANTHER" id="PTHR33941">
    <property type="entry name" value="PROPANEDIOL UTILIZATION PROTEIN PDUA"/>
    <property type="match status" value="1"/>
</dbReference>
<dbReference type="Proteomes" id="UP000031189">
    <property type="component" value="Unassembled WGS sequence"/>
</dbReference>
<dbReference type="AlphaFoldDB" id="A0A0B3W4I9"/>
<evidence type="ECO:0000256" key="4">
    <source>
        <dbReference type="SAM" id="Coils"/>
    </source>
</evidence>
<gene>
    <name evidence="6" type="ORF">QX51_08785</name>
</gene>
<feature type="coiled-coil region" evidence="4">
    <location>
        <begin position="109"/>
        <end position="155"/>
    </location>
</feature>
<dbReference type="STRING" id="1577792.QX51_08785"/>
<protein>
    <recommendedName>
        <fullName evidence="5">BMC domain-containing protein</fullName>
    </recommendedName>
</protein>
<dbReference type="Pfam" id="PF00936">
    <property type="entry name" value="BMC"/>
    <property type="match status" value="1"/>
</dbReference>
<accession>A0A0B3W4I9</accession>
<dbReference type="InterPro" id="IPR000249">
    <property type="entry name" value="BMC_dom"/>
</dbReference>
<dbReference type="PANTHER" id="PTHR33941:SF11">
    <property type="entry name" value="BACTERIAL MICROCOMPARTMENT SHELL PROTEIN PDUJ"/>
    <property type="match status" value="1"/>
</dbReference>
<dbReference type="PROSITE" id="PS51930">
    <property type="entry name" value="BMC_2"/>
    <property type="match status" value="1"/>
</dbReference>
<comment type="similarity">
    <text evidence="3">Belongs to the bacterial microcompartments protein family.</text>
</comment>
<keyword evidence="2" id="KW-1283">Bacterial microcompartment</keyword>
<comment type="subcellular location">
    <subcellularLocation>
        <location evidence="1">Bacterial microcompartment</location>
    </subcellularLocation>
</comment>
<evidence type="ECO:0000313" key="7">
    <source>
        <dbReference type="Proteomes" id="UP000031189"/>
    </source>
</evidence>
<dbReference type="InterPro" id="IPR037233">
    <property type="entry name" value="CcmK-like_sf"/>
</dbReference>
<feature type="domain" description="BMC" evidence="5">
    <location>
        <begin position="5"/>
        <end position="86"/>
    </location>
</feature>
<dbReference type="InterPro" id="IPR050575">
    <property type="entry name" value="BMC_shell"/>
</dbReference>
<evidence type="ECO:0000256" key="1">
    <source>
        <dbReference type="ARBA" id="ARBA00024322"/>
    </source>
</evidence>
<dbReference type="GO" id="GO:0031469">
    <property type="term" value="C:bacterial microcompartment"/>
    <property type="evidence" value="ECO:0007669"/>
    <property type="project" value="UniProtKB-SubCell"/>
</dbReference>
<evidence type="ECO:0000259" key="5">
    <source>
        <dbReference type="PROSITE" id="PS51930"/>
    </source>
</evidence>
<dbReference type="RefSeq" id="WP_039679533.1">
    <property type="nucleotide sequence ID" value="NZ_JWHR01000079.1"/>
</dbReference>
<proteinExistence type="inferred from homology"/>
<dbReference type="Gene3D" id="3.30.70.1710">
    <property type="match status" value="1"/>
</dbReference>